<dbReference type="EMBL" id="PGCI01000611">
    <property type="protein sequence ID" value="PLW24356.1"/>
    <property type="molecule type" value="Genomic_DNA"/>
</dbReference>
<reference evidence="2 3" key="1">
    <citation type="submission" date="2017-11" db="EMBL/GenBank/DDBJ databases">
        <title>De novo assembly and phasing of dikaryotic genomes from two isolates of Puccinia coronata f. sp. avenae, the causal agent of oat crown rust.</title>
        <authorList>
            <person name="Miller M.E."/>
            <person name="Zhang Y."/>
            <person name="Omidvar V."/>
            <person name="Sperschneider J."/>
            <person name="Schwessinger B."/>
            <person name="Raley C."/>
            <person name="Palmer J.M."/>
            <person name="Garnica D."/>
            <person name="Upadhyaya N."/>
            <person name="Rathjen J."/>
            <person name="Taylor J.M."/>
            <person name="Park R.F."/>
            <person name="Dodds P.N."/>
            <person name="Hirsch C.D."/>
            <person name="Kianian S.F."/>
            <person name="Figueroa M."/>
        </authorList>
    </citation>
    <scope>NUCLEOTIDE SEQUENCE [LARGE SCALE GENOMIC DNA]</scope>
    <source>
        <strain evidence="2">12SD80</strain>
    </source>
</reference>
<accession>A0A2N5TFR7</accession>
<evidence type="ECO:0000313" key="3">
    <source>
        <dbReference type="Proteomes" id="UP000235392"/>
    </source>
</evidence>
<dbReference type="AlphaFoldDB" id="A0A2N5TFR7"/>
<comment type="caution">
    <text evidence="2">The sequence shown here is derived from an EMBL/GenBank/DDBJ whole genome shotgun (WGS) entry which is preliminary data.</text>
</comment>
<feature type="non-terminal residue" evidence="2">
    <location>
        <position position="51"/>
    </location>
</feature>
<evidence type="ECO:0000256" key="1">
    <source>
        <dbReference type="SAM" id="MobiDB-lite"/>
    </source>
</evidence>
<feature type="compositionally biased region" description="Polar residues" evidence="1">
    <location>
        <begin position="19"/>
        <end position="39"/>
    </location>
</feature>
<gene>
    <name evidence="2" type="ORF">PCASD_06560</name>
</gene>
<dbReference type="Proteomes" id="UP000235392">
    <property type="component" value="Unassembled WGS sequence"/>
</dbReference>
<proteinExistence type="predicted"/>
<name>A0A2N5TFR7_9BASI</name>
<sequence>MRRNYSTPKQRLRDPRSTGPLSTADTLSAPTPTPKTGVTAETSFQIKFISA</sequence>
<organism evidence="2 3">
    <name type="scientific">Puccinia coronata f. sp. avenae</name>
    <dbReference type="NCBI Taxonomy" id="200324"/>
    <lineage>
        <taxon>Eukaryota</taxon>
        <taxon>Fungi</taxon>
        <taxon>Dikarya</taxon>
        <taxon>Basidiomycota</taxon>
        <taxon>Pucciniomycotina</taxon>
        <taxon>Pucciniomycetes</taxon>
        <taxon>Pucciniales</taxon>
        <taxon>Pucciniaceae</taxon>
        <taxon>Puccinia</taxon>
    </lineage>
</organism>
<protein>
    <submittedName>
        <fullName evidence="2">Uncharacterized protein</fullName>
    </submittedName>
</protein>
<feature type="region of interest" description="Disordered" evidence="1">
    <location>
        <begin position="1"/>
        <end position="39"/>
    </location>
</feature>
<evidence type="ECO:0000313" key="2">
    <source>
        <dbReference type="EMBL" id="PLW24356.1"/>
    </source>
</evidence>